<dbReference type="InterPro" id="IPR035973">
    <property type="entry name" value="Cyt_c_oxidase_su3-like_sf"/>
</dbReference>
<feature type="transmembrane region" description="Helical" evidence="9">
    <location>
        <begin position="196"/>
        <end position="218"/>
    </location>
</feature>
<feature type="domain" description="Heme-copper oxidase subunit III family profile" evidence="10">
    <location>
        <begin position="3"/>
        <end position="260"/>
    </location>
</feature>
<dbReference type="Pfam" id="PF00510">
    <property type="entry name" value="COX3"/>
    <property type="match status" value="1"/>
</dbReference>
<feature type="transmembrane region" description="Helical" evidence="9">
    <location>
        <begin position="42"/>
        <end position="61"/>
    </location>
</feature>
<evidence type="ECO:0000256" key="1">
    <source>
        <dbReference type="ARBA" id="ARBA00004141"/>
    </source>
</evidence>
<dbReference type="Gene3D" id="1.20.120.80">
    <property type="entry name" value="Cytochrome c oxidase, subunit III, four-helix bundle"/>
    <property type="match status" value="1"/>
</dbReference>
<dbReference type="InterPro" id="IPR024791">
    <property type="entry name" value="Cyt_c/ubiquinol_Oxase_su3"/>
</dbReference>
<dbReference type="SUPFAM" id="SSF81452">
    <property type="entry name" value="Cytochrome c oxidase subunit III-like"/>
    <property type="match status" value="1"/>
</dbReference>
<evidence type="ECO:0000256" key="4">
    <source>
        <dbReference type="ARBA" id="ARBA00022692"/>
    </source>
</evidence>
<feature type="transmembrane region" description="Helical" evidence="9">
    <location>
        <begin position="239"/>
        <end position="259"/>
    </location>
</feature>
<evidence type="ECO:0000313" key="11">
    <source>
        <dbReference type="EMBL" id="ACF19640.1"/>
    </source>
</evidence>
<dbReference type="GeneID" id="6446615"/>
<dbReference type="Gene3D" id="1.10.287.70">
    <property type="match status" value="1"/>
</dbReference>
<evidence type="ECO:0000256" key="5">
    <source>
        <dbReference type="ARBA" id="ARBA00022967"/>
    </source>
</evidence>
<sequence>MKKMHPFHLVTESPWPILSSISAMSMTHSLTLFMHFKTSTPLMISITSTVLCAIQWWRDIFRESSMEGCHPKMTMKGMKLGMIFFIISEVMFFSSFFWTFFHSSISPNIELGSAWPPQGLKMFNPLSIPLLNTILLLSSGASITWAHHSMASGNYKKSIKGMMFTISLGMYFTALQAMEYWQAPFSIWDSVCGSSFFVATGFHGLHVIIGTIFLIISANQLVKMKYSKTHMISMEAATWYWHFVDIVWLLLYSMVYWWGR</sequence>
<keyword evidence="5" id="KW-1278">Translocase</keyword>
<dbReference type="InterPro" id="IPR033945">
    <property type="entry name" value="Cyt_c_oxase_su3_dom"/>
</dbReference>
<dbReference type="PROSITE" id="PS50253">
    <property type="entry name" value="COX3"/>
    <property type="match status" value="1"/>
</dbReference>
<evidence type="ECO:0000256" key="8">
    <source>
        <dbReference type="RuleBase" id="RU003375"/>
    </source>
</evidence>
<organism evidence="11">
    <name type="scientific">Unionicola foili</name>
    <dbReference type="NCBI Taxonomy" id="350889"/>
    <lineage>
        <taxon>Eukaryota</taxon>
        <taxon>Metazoa</taxon>
        <taxon>Ecdysozoa</taxon>
        <taxon>Arthropoda</taxon>
        <taxon>Chelicerata</taxon>
        <taxon>Arachnida</taxon>
        <taxon>Acari</taxon>
        <taxon>Acariformes</taxon>
        <taxon>Trombidiformes</taxon>
        <taxon>Prostigmata</taxon>
        <taxon>Anystina</taxon>
        <taxon>Parasitengona</taxon>
        <taxon>Hydracarina</taxon>
        <taxon>Hygrobatoidea</taxon>
        <taxon>Unionicolidae</taxon>
        <taxon>Unionicolinae</taxon>
        <taxon>Unionicola</taxon>
        <taxon>Parasitatax</taxon>
    </lineage>
</organism>
<dbReference type="PANTHER" id="PTHR11403:SF7">
    <property type="entry name" value="CYTOCHROME C OXIDASE SUBUNIT 3"/>
    <property type="match status" value="1"/>
</dbReference>
<keyword evidence="8 11" id="KW-0496">Mitochondrion</keyword>
<geneLocation type="mitochondrion" evidence="11"/>
<name>B3W613_9ACAR</name>
<dbReference type="GO" id="GO:0016020">
    <property type="term" value="C:membrane"/>
    <property type="evidence" value="ECO:0007669"/>
    <property type="project" value="UniProtKB-SubCell"/>
</dbReference>
<dbReference type="CTD" id="4514"/>
<keyword evidence="6 9" id="KW-1133">Transmembrane helix</keyword>
<dbReference type="InterPro" id="IPR013833">
    <property type="entry name" value="Cyt_c_oxidase_su3_a-hlx"/>
</dbReference>
<feature type="transmembrane region" description="Helical" evidence="9">
    <location>
        <begin position="158"/>
        <end position="176"/>
    </location>
</feature>
<evidence type="ECO:0000256" key="2">
    <source>
        <dbReference type="ARBA" id="ARBA00010581"/>
    </source>
</evidence>
<feature type="transmembrane region" description="Helical" evidence="9">
    <location>
        <begin position="126"/>
        <end position="146"/>
    </location>
</feature>
<evidence type="ECO:0000256" key="9">
    <source>
        <dbReference type="SAM" id="Phobius"/>
    </source>
</evidence>
<keyword evidence="4 8" id="KW-0812">Transmembrane</keyword>
<dbReference type="FunFam" id="1.20.120.80:FF:000002">
    <property type="entry name" value="Cytochrome c oxidase subunit 3"/>
    <property type="match status" value="1"/>
</dbReference>
<keyword evidence="7 9" id="KW-0472">Membrane</keyword>
<dbReference type="EMBL" id="EU856396">
    <property type="protein sequence ID" value="ACF19640.1"/>
    <property type="molecule type" value="Genomic_DNA"/>
</dbReference>
<evidence type="ECO:0000256" key="3">
    <source>
        <dbReference type="ARBA" id="ARBA00015944"/>
    </source>
</evidence>
<comment type="function">
    <text evidence="8">Component of the cytochrome c oxidase, the last enzyme in the mitochondrial electron transport chain which drives oxidative phosphorylation. The respiratory chain contains 3 multisubunit complexes succinate dehydrogenase (complex II, CII), ubiquinol-cytochrome c oxidoreductase (cytochrome b-c1 complex, complex III, CIII) and cytochrome c oxidase (complex IV, CIV), that cooperate to transfer electrons derived from NADH and succinate to molecular oxygen, creating an electrochemical gradient over the inner membrane that drives transmembrane transport and the ATP synthase. Cytochrome c oxidase is the component of the respiratory chain that catalyzes the reduction of oxygen to water. Electrons originating from reduced cytochrome c in the intermembrane space (IMS) are transferred via the dinuclear copper A center (CU(A)) of subunit 2 and heme A of subunit 1 to the active site in subunit 1, a binuclear center (BNC) formed by heme A3 and copper B (CU(B)). The BNC reduces molecular oxygen to 2 water molecules using 4 electrons from cytochrome c in the IMS and 4 protons from the mitochondrial matrix.</text>
</comment>
<dbReference type="InterPro" id="IPR000298">
    <property type="entry name" value="Cyt_c_oxidase-like_su3"/>
</dbReference>
<reference evidence="11" key="1">
    <citation type="journal article" date="2009" name="Exp. Appl. Acarol.">
        <title>Mitochondrial genome sequence of Unionicola foili (Acari: Unionicolidae): a unique gene order with implications for phylogenetic inference.</title>
        <authorList>
            <person name="Ernsting B.R."/>
            <person name="Edwards D.D."/>
            <person name="Aldred K.J."/>
            <person name="Fites J.S."/>
            <person name="Neff C.R."/>
        </authorList>
    </citation>
    <scope>NUCLEOTIDE SEQUENCE</scope>
</reference>
<evidence type="ECO:0000256" key="7">
    <source>
        <dbReference type="ARBA" id="ARBA00023136"/>
    </source>
</evidence>
<comment type="similarity">
    <text evidence="2 8">Belongs to the cytochrome c oxidase subunit 3 family.</text>
</comment>
<evidence type="ECO:0000259" key="10">
    <source>
        <dbReference type="PROSITE" id="PS50253"/>
    </source>
</evidence>
<protein>
    <recommendedName>
        <fullName evidence="3 8">Cytochrome c oxidase subunit 3</fullName>
    </recommendedName>
</protein>
<accession>B3W613</accession>
<dbReference type="RefSeq" id="YP_002003292.1">
    <property type="nucleotide sequence ID" value="NC_011036.1"/>
</dbReference>
<evidence type="ECO:0000256" key="6">
    <source>
        <dbReference type="ARBA" id="ARBA00022989"/>
    </source>
</evidence>
<feature type="transmembrane region" description="Helical" evidence="9">
    <location>
        <begin position="82"/>
        <end position="101"/>
    </location>
</feature>
<gene>
    <name evidence="11" type="primary">cox3</name>
</gene>
<dbReference type="GO" id="GO:0005739">
    <property type="term" value="C:mitochondrion"/>
    <property type="evidence" value="ECO:0007669"/>
    <property type="project" value="TreeGrafter"/>
</dbReference>
<dbReference type="PANTHER" id="PTHR11403">
    <property type="entry name" value="CYTOCHROME C OXIDASE SUBUNIT III"/>
    <property type="match status" value="1"/>
</dbReference>
<dbReference type="AlphaFoldDB" id="B3W613"/>
<proteinExistence type="inferred from homology"/>
<comment type="subcellular location">
    <subcellularLocation>
        <location evidence="1">Membrane</location>
        <topology evidence="1">Multi-pass membrane protein</topology>
    </subcellularLocation>
</comment>
<dbReference type="GO" id="GO:0004129">
    <property type="term" value="F:cytochrome-c oxidase activity"/>
    <property type="evidence" value="ECO:0007669"/>
    <property type="project" value="InterPro"/>
</dbReference>
<dbReference type="CDD" id="cd01665">
    <property type="entry name" value="Cyt_c_Oxidase_III"/>
    <property type="match status" value="1"/>
</dbReference>
<dbReference type="GO" id="GO:0006123">
    <property type="term" value="P:mitochondrial electron transport, cytochrome c to oxygen"/>
    <property type="evidence" value="ECO:0007669"/>
    <property type="project" value="TreeGrafter"/>
</dbReference>